<gene>
    <name evidence="1" type="ORF">BaOVIS_027380</name>
</gene>
<proteinExistence type="predicted"/>
<protein>
    <submittedName>
        <fullName evidence="1">Synaptobrevin homolog YKT6</fullName>
    </submittedName>
</protein>
<organism evidence="1 2">
    <name type="scientific">Babesia ovis</name>
    <dbReference type="NCBI Taxonomy" id="5869"/>
    <lineage>
        <taxon>Eukaryota</taxon>
        <taxon>Sar</taxon>
        <taxon>Alveolata</taxon>
        <taxon>Apicomplexa</taxon>
        <taxon>Aconoidasida</taxon>
        <taxon>Piroplasmida</taxon>
        <taxon>Babesiidae</taxon>
        <taxon>Babesia</taxon>
    </lineage>
</organism>
<dbReference type="SUPFAM" id="SSF64356">
    <property type="entry name" value="SNARE-like"/>
    <property type="match status" value="1"/>
</dbReference>
<comment type="caution">
    <text evidence="1">The sequence shown here is derived from an EMBL/GenBank/DDBJ whole genome shotgun (WGS) entry which is preliminary data.</text>
</comment>
<keyword evidence="2" id="KW-1185">Reference proteome</keyword>
<name>A0A9W5WVX6_BABOV</name>
<dbReference type="OrthoDB" id="366261at2759"/>
<dbReference type="InterPro" id="IPR011012">
    <property type="entry name" value="Longin-like_dom_sf"/>
</dbReference>
<reference evidence="1" key="1">
    <citation type="submission" date="2019-12" db="EMBL/GenBank/DDBJ databases">
        <title>Genome sequence of Babesia ovis.</title>
        <authorList>
            <person name="Yamagishi J."/>
            <person name="Sevinc F."/>
            <person name="Xuan X."/>
        </authorList>
    </citation>
    <scope>NUCLEOTIDE SEQUENCE</scope>
    <source>
        <strain evidence="1">Selcuk</strain>
    </source>
</reference>
<evidence type="ECO:0000313" key="2">
    <source>
        <dbReference type="Proteomes" id="UP001057455"/>
    </source>
</evidence>
<dbReference type="AlphaFoldDB" id="A0A9W5WVX6"/>
<dbReference type="Gene3D" id="3.30.450.50">
    <property type="entry name" value="Longin domain"/>
    <property type="match status" value="1"/>
</dbReference>
<sequence>MADGNIMYIGYVDVPTKTVLASYPRTLKRGTATFVEEALANVCEDAMETATNKSIKKLEFNYETVYYKADDEIKGVVVAMIYEENYPERFVYTLIQEIWREINMLPPRVNDAHGIPISMQKKLGSPMIRIFKRYDNVVEVDHAVRAKMQIDEASYAVGDSMKKIIGTCANLEELKSKSLKLKNQTVVVGKLEDRVTWVIAQTRCNKVEKSLQLKGGFGK</sequence>
<dbReference type="Proteomes" id="UP001057455">
    <property type="component" value="Unassembled WGS sequence"/>
</dbReference>
<accession>A0A9W5WVX6</accession>
<dbReference type="EMBL" id="BLIY01000020">
    <property type="protein sequence ID" value="GFE55334.1"/>
    <property type="molecule type" value="Genomic_DNA"/>
</dbReference>
<evidence type="ECO:0000313" key="1">
    <source>
        <dbReference type="EMBL" id="GFE55334.1"/>
    </source>
</evidence>